<keyword evidence="2" id="KW-0813">Transport</keyword>
<evidence type="ECO:0000256" key="2">
    <source>
        <dbReference type="ARBA" id="ARBA00022448"/>
    </source>
</evidence>
<evidence type="ECO:0000313" key="11">
    <source>
        <dbReference type="Proteomes" id="UP000296706"/>
    </source>
</evidence>
<comment type="subcellular location">
    <subcellularLocation>
        <location evidence="1">Cell membrane</location>
        <topology evidence="1">Single-pass membrane protein</topology>
    </subcellularLocation>
</comment>
<evidence type="ECO:0000256" key="7">
    <source>
        <dbReference type="ARBA" id="ARBA00023010"/>
    </source>
</evidence>
<evidence type="ECO:0000256" key="8">
    <source>
        <dbReference type="ARBA" id="ARBA00023136"/>
    </source>
</evidence>
<dbReference type="RefSeq" id="WP_049992769.1">
    <property type="nucleotide sequence ID" value="NZ_CP031310.1"/>
</dbReference>
<dbReference type="STRING" id="1457250.GCA_000755225_01860"/>
<feature type="compositionally biased region" description="Basic and acidic residues" evidence="9">
    <location>
        <begin position="49"/>
        <end position="62"/>
    </location>
</feature>
<dbReference type="Gene3D" id="1.20.5.3310">
    <property type="match status" value="1"/>
</dbReference>
<evidence type="ECO:0000313" key="10">
    <source>
        <dbReference type="EMBL" id="QCC52447.1"/>
    </source>
</evidence>
<keyword evidence="6" id="KW-1133">Transmembrane helix</keyword>
<sequence>MVVLQIPGIPGGPEVLLLLLLAVLLFGANKIPKLARSSGQAIGEFQKGREQVEQELQEMKEGDSEEGSAETERTVESEDEPTRERESETSDSSN</sequence>
<dbReference type="KEGG" id="hsn:DV733_14935"/>
<keyword evidence="8" id="KW-0472">Membrane</keyword>
<evidence type="ECO:0000256" key="1">
    <source>
        <dbReference type="ARBA" id="ARBA00004162"/>
    </source>
</evidence>
<feature type="region of interest" description="Disordered" evidence="9">
    <location>
        <begin position="49"/>
        <end position="94"/>
    </location>
</feature>
<dbReference type="AlphaFoldDB" id="A0A4D6HIC6"/>
<dbReference type="PANTHER" id="PTHR42982">
    <property type="entry name" value="SEC-INDEPENDENT PROTEIN TRANSLOCASE PROTEIN TATA"/>
    <property type="match status" value="1"/>
</dbReference>
<dbReference type="GO" id="GO:0005886">
    <property type="term" value="C:plasma membrane"/>
    <property type="evidence" value="ECO:0007669"/>
    <property type="project" value="UniProtKB-SubCell"/>
</dbReference>
<name>A0A4D6HIC6_9EURY</name>
<evidence type="ECO:0000256" key="5">
    <source>
        <dbReference type="ARBA" id="ARBA00022927"/>
    </source>
</evidence>
<keyword evidence="11" id="KW-1185">Reference proteome</keyword>
<evidence type="ECO:0000256" key="6">
    <source>
        <dbReference type="ARBA" id="ARBA00022989"/>
    </source>
</evidence>
<evidence type="ECO:0000256" key="4">
    <source>
        <dbReference type="ARBA" id="ARBA00022692"/>
    </source>
</evidence>
<keyword evidence="5" id="KW-0653">Protein transport</keyword>
<dbReference type="InterPro" id="IPR006312">
    <property type="entry name" value="TatA/E"/>
</dbReference>
<dbReference type="Proteomes" id="UP000296706">
    <property type="component" value="Chromosome"/>
</dbReference>
<dbReference type="GO" id="GO:0043953">
    <property type="term" value="P:protein transport by the Tat complex"/>
    <property type="evidence" value="ECO:0007669"/>
    <property type="project" value="InterPro"/>
</dbReference>
<keyword evidence="4" id="KW-0812">Transmembrane</keyword>
<dbReference type="NCBIfam" id="TIGR01411">
    <property type="entry name" value="tatAE"/>
    <property type="match status" value="1"/>
</dbReference>
<dbReference type="GeneID" id="39849181"/>
<organism evidence="10 11">
    <name type="scientific">Halapricum salinum</name>
    <dbReference type="NCBI Taxonomy" id="1457250"/>
    <lineage>
        <taxon>Archaea</taxon>
        <taxon>Methanobacteriati</taxon>
        <taxon>Methanobacteriota</taxon>
        <taxon>Stenosarchaea group</taxon>
        <taxon>Halobacteria</taxon>
        <taxon>Halobacteriales</taxon>
        <taxon>Haloarculaceae</taxon>
        <taxon>Halapricum</taxon>
    </lineage>
</organism>
<dbReference type="EMBL" id="CP031310">
    <property type="protein sequence ID" value="QCC52447.1"/>
    <property type="molecule type" value="Genomic_DNA"/>
</dbReference>
<keyword evidence="3" id="KW-1003">Cell membrane</keyword>
<dbReference type="OrthoDB" id="27754at2157"/>
<accession>A0A4D6HIC6</accession>
<dbReference type="InterPro" id="IPR003369">
    <property type="entry name" value="TatA/B/E"/>
</dbReference>
<proteinExistence type="predicted"/>
<evidence type="ECO:0000256" key="9">
    <source>
        <dbReference type="SAM" id="MobiDB-lite"/>
    </source>
</evidence>
<protein>
    <submittedName>
        <fullName evidence="10">Twin-arginine translocase TatA/TatE family subunit</fullName>
    </submittedName>
</protein>
<feature type="compositionally biased region" description="Basic and acidic residues" evidence="9">
    <location>
        <begin position="70"/>
        <end position="88"/>
    </location>
</feature>
<reference evidence="10 11" key="1">
    <citation type="journal article" date="2019" name="Nat. Commun.">
        <title>A new type of DNA phosphorothioation-based antiviral system in archaea.</title>
        <authorList>
            <person name="Xiong L."/>
            <person name="Liu S."/>
            <person name="Chen S."/>
            <person name="Xiao Y."/>
            <person name="Zhu B."/>
            <person name="Gao Y."/>
            <person name="Zhang Y."/>
            <person name="Chen B."/>
            <person name="Luo J."/>
            <person name="Deng Z."/>
            <person name="Chen X."/>
            <person name="Wang L."/>
            <person name="Chen S."/>
        </authorList>
    </citation>
    <scope>NUCLEOTIDE SEQUENCE [LARGE SCALE GENOMIC DNA]</scope>
    <source>
        <strain evidence="10 11">CBA1105</strain>
    </source>
</reference>
<evidence type="ECO:0000256" key="3">
    <source>
        <dbReference type="ARBA" id="ARBA00022475"/>
    </source>
</evidence>
<dbReference type="PANTHER" id="PTHR42982:SF1">
    <property type="entry name" value="SEC-INDEPENDENT PROTEIN TRANSLOCASE PROTEIN TATA"/>
    <property type="match status" value="1"/>
</dbReference>
<keyword evidence="7" id="KW-0811">Translocation</keyword>
<gene>
    <name evidence="10" type="primary">tatA</name>
    <name evidence="10" type="ORF">DV733_14935</name>
</gene>
<dbReference type="Pfam" id="PF02416">
    <property type="entry name" value="TatA_B_E"/>
    <property type="match status" value="1"/>
</dbReference>